<feature type="transmembrane region" description="Helical" evidence="1">
    <location>
        <begin position="7"/>
        <end position="27"/>
    </location>
</feature>
<evidence type="ECO:0000313" key="3">
    <source>
        <dbReference type="Proteomes" id="UP000692954"/>
    </source>
</evidence>
<gene>
    <name evidence="2" type="ORF">PSON_ATCC_30995.1.T0270205</name>
</gene>
<keyword evidence="1" id="KW-1133">Transmembrane helix</keyword>
<dbReference type="OrthoDB" id="310510at2759"/>
<dbReference type="AlphaFoldDB" id="A0A8S1M6K4"/>
<comment type="caution">
    <text evidence="2">The sequence shown here is derived from an EMBL/GenBank/DDBJ whole genome shotgun (WGS) entry which is preliminary data.</text>
</comment>
<proteinExistence type="predicted"/>
<name>A0A8S1M6K4_9CILI</name>
<dbReference type="Proteomes" id="UP000692954">
    <property type="component" value="Unassembled WGS sequence"/>
</dbReference>
<feature type="transmembrane region" description="Helical" evidence="1">
    <location>
        <begin position="33"/>
        <end position="54"/>
    </location>
</feature>
<keyword evidence="3" id="KW-1185">Reference proteome</keyword>
<accession>A0A8S1M6K4</accession>
<evidence type="ECO:0000313" key="2">
    <source>
        <dbReference type="EMBL" id="CAD8070854.1"/>
    </source>
</evidence>
<organism evidence="2 3">
    <name type="scientific">Paramecium sonneborni</name>
    <dbReference type="NCBI Taxonomy" id="65129"/>
    <lineage>
        <taxon>Eukaryota</taxon>
        <taxon>Sar</taxon>
        <taxon>Alveolata</taxon>
        <taxon>Ciliophora</taxon>
        <taxon>Intramacronucleata</taxon>
        <taxon>Oligohymenophorea</taxon>
        <taxon>Peniculida</taxon>
        <taxon>Parameciidae</taxon>
        <taxon>Paramecium</taxon>
    </lineage>
</organism>
<keyword evidence="1" id="KW-0472">Membrane</keyword>
<evidence type="ECO:0000256" key="1">
    <source>
        <dbReference type="SAM" id="Phobius"/>
    </source>
</evidence>
<dbReference type="EMBL" id="CAJJDN010000027">
    <property type="protein sequence ID" value="CAD8070854.1"/>
    <property type="molecule type" value="Genomic_DNA"/>
</dbReference>
<sequence length="258" mass="30231">MKSPQQYFLATALGSLVILIIMIYLMVSNMIPIYGGLLIILPLAGINTYLFYIVYQNNYVDSLKKMMLIGMPGVGKTFLYNYLQCKTIQKQKNFQIGTFQELCIIDSPDLDLESQKREIRIKEFQNIFIKFQNSICALLLIVNFERTDLMKSKKFSPLIFLIITDFDKSDNQTEDQKNLKESFKLFQLKKIIFLDKKANKQELYKELLQIQKEMPNALIDLKDTIFEKLDAEDEEKYLEQFKNKMNSQNDLGVTFLKN</sequence>
<keyword evidence="1" id="KW-0812">Transmembrane</keyword>
<protein>
    <submittedName>
        <fullName evidence="2">Uncharacterized protein</fullName>
    </submittedName>
</protein>
<reference evidence="2" key="1">
    <citation type="submission" date="2021-01" db="EMBL/GenBank/DDBJ databases">
        <authorList>
            <consortium name="Genoscope - CEA"/>
            <person name="William W."/>
        </authorList>
    </citation>
    <scope>NUCLEOTIDE SEQUENCE</scope>
</reference>